<sequence length="27" mass="2899">MRDGIAHSPPLKSKLSCTHGVHIVSPM</sequence>
<accession>A0A0B0PLN8</accession>
<dbReference type="EMBL" id="KN434354">
    <property type="protein sequence ID" value="KHG25930.1"/>
    <property type="molecule type" value="Genomic_DNA"/>
</dbReference>
<proteinExistence type="predicted"/>
<keyword evidence="2" id="KW-1185">Reference proteome</keyword>
<dbReference type="Proteomes" id="UP000032142">
    <property type="component" value="Unassembled WGS sequence"/>
</dbReference>
<dbReference type="AlphaFoldDB" id="A0A0B0PLN8"/>
<evidence type="ECO:0000313" key="2">
    <source>
        <dbReference type="Proteomes" id="UP000032142"/>
    </source>
</evidence>
<protein>
    <submittedName>
        <fullName evidence="1">Uncharacterized protein</fullName>
    </submittedName>
</protein>
<reference evidence="2" key="1">
    <citation type="submission" date="2014-09" db="EMBL/GenBank/DDBJ databases">
        <authorList>
            <person name="Mudge J."/>
            <person name="Ramaraj T."/>
            <person name="Lindquist I.E."/>
            <person name="Bharti A.K."/>
            <person name="Sundararajan A."/>
            <person name="Cameron C.T."/>
            <person name="Woodward J.E."/>
            <person name="May G.D."/>
            <person name="Brubaker C."/>
            <person name="Broadhvest J."/>
            <person name="Wilkins T.A."/>
        </authorList>
    </citation>
    <scope>NUCLEOTIDE SEQUENCE</scope>
    <source>
        <strain evidence="2">cv. AKA8401</strain>
    </source>
</reference>
<name>A0A0B0PLN8_GOSAR</name>
<gene>
    <name evidence="1" type="ORF">F383_32753</name>
</gene>
<organism evidence="1 2">
    <name type="scientific">Gossypium arboreum</name>
    <name type="common">Tree cotton</name>
    <name type="synonym">Gossypium nanking</name>
    <dbReference type="NCBI Taxonomy" id="29729"/>
    <lineage>
        <taxon>Eukaryota</taxon>
        <taxon>Viridiplantae</taxon>
        <taxon>Streptophyta</taxon>
        <taxon>Embryophyta</taxon>
        <taxon>Tracheophyta</taxon>
        <taxon>Spermatophyta</taxon>
        <taxon>Magnoliopsida</taxon>
        <taxon>eudicotyledons</taxon>
        <taxon>Gunneridae</taxon>
        <taxon>Pentapetalae</taxon>
        <taxon>rosids</taxon>
        <taxon>malvids</taxon>
        <taxon>Malvales</taxon>
        <taxon>Malvaceae</taxon>
        <taxon>Malvoideae</taxon>
        <taxon>Gossypium</taxon>
    </lineage>
</organism>
<evidence type="ECO:0000313" key="1">
    <source>
        <dbReference type="EMBL" id="KHG25930.1"/>
    </source>
</evidence>